<protein>
    <submittedName>
        <fullName evidence="2">Uncharacterized protein</fullName>
    </submittedName>
</protein>
<dbReference type="RefSeq" id="XP_008819527.1">
    <property type="nucleotide sequence ID" value="XM_008821305.1"/>
</dbReference>
<organism evidence="2 3">
    <name type="scientific">Plasmodium inui San Antonio 1</name>
    <dbReference type="NCBI Taxonomy" id="1237626"/>
    <lineage>
        <taxon>Eukaryota</taxon>
        <taxon>Sar</taxon>
        <taxon>Alveolata</taxon>
        <taxon>Apicomplexa</taxon>
        <taxon>Aconoidasida</taxon>
        <taxon>Haemosporida</taxon>
        <taxon>Plasmodiidae</taxon>
        <taxon>Plasmodium</taxon>
        <taxon>Plasmodium (Plasmodium)</taxon>
    </lineage>
</organism>
<keyword evidence="3" id="KW-1185">Reference proteome</keyword>
<feature type="region of interest" description="Disordered" evidence="1">
    <location>
        <begin position="1"/>
        <end position="76"/>
    </location>
</feature>
<accession>W6ZSJ4</accession>
<evidence type="ECO:0000256" key="1">
    <source>
        <dbReference type="SAM" id="MobiDB-lite"/>
    </source>
</evidence>
<reference evidence="2 3" key="1">
    <citation type="submission" date="2013-02" db="EMBL/GenBank/DDBJ databases">
        <title>The Genome Sequence of Plasmodium inui San Antonio 1.</title>
        <authorList>
            <consortium name="The Broad Institute Genome Sequencing Platform"/>
            <consortium name="The Broad Institute Genome Sequencing Center for Infectious Disease"/>
            <person name="Neafsey D."/>
            <person name="Cheeseman I."/>
            <person name="Volkman S."/>
            <person name="Adams J."/>
            <person name="Walker B."/>
            <person name="Young S.K."/>
            <person name="Zeng Q."/>
            <person name="Gargeya S."/>
            <person name="Fitzgerald M."/>
            <person name="Haas B."/>
            <person name="Abouelleil A."/>
            <person name="Alvarado L."/>
            <person name="Arachchi H.M."/>
            <person name="Berlin A.M."/>
            <person name="Chapman S.B."/>
            <person name="Dewar J."/>
            <person name="Goldberg J."/>
            <person name="Griggs A."/>
            <person name="Gujja S."/>
            <person name="Hansen M."/>
            <person name="Howarth C."/>
            <person name="Imamovic A."/>
            <person name="Larimer J."/>
            <person name="McCowan C."/>
            <person name="Murphy C."/>
            <person name="Neiman D."/>
            <person name="Pearson M."/>
            <person name="Priest M."/>
            <person name="Roberts A."/>
            <person name="Saif S."/>
            <person name="Shea T."/>
            <person name="Sisk P."/>
            <person name="Sykes S."/>
            <person name="Wortman J."/>
            <person name="Nusbaum C."/>
            <person name="Birren B."/>
        </authorList>
    </citation>
    <scope>NUCLEOTIDE SEQUENCE [LARGE SCALE GENOMIC DNA]</scope>
    <source>
        <strain evidence="2 3">San Antonio 1</strain>
    </source>
</reference>
<dbReference type="AlphaFoldDB" id="W6ZSJ4"/>
<proteinExistence type="predicted"/>
<name>W6ZSJ4_9APIC</name>
<evidence type="ECO:0000313" key="2">
    <source>
        <dbReference type="EMBL" id="EUD63882.1"/>
    </source>
</evidence>
<dbReference type="VEuPathDB" id="PlasmoDB:C922_05734"/>
<feature type="compositionally biased region" description="Polar residues" evidence="1">
    <location>
        <begin position="15"/>
        <end position="27"/>
    </location>
</feature>
<evidence type="ECO:0000313" key="3">
    <source>
        <dbReference type="Proteomes" id="UP000030640"/>
    </source>
</evidence>
<gene>
    <name evidence="2" type="ORF">C922_05734</name>
</gene>
<sequence length="76" mass="8694">MINLSQTDQKLRAGQNGSINTRSQKNPPSLHYVDYNNPTELTPPRKPNQIRPKKAALHEPPEQVKPPTKDDKSFYK</sequence>
<feature type="compositionally biased region" description="Basic and acidic residues" evidence="1">
    <location>
        <begin position="56"/>
        <end position="76"/>
    </location>
</feature>
<dbReference type="Proteomes" id="UP000030640">
    <property type="component" value="Unassembled WGS sequence"/>
</dbReference>
<dbReference type="EMBL" id="KI965614">
    <property type="protein sequence ID" value="EUD63882.1"/>
    <property type="molecule type" value="Genomic_DNA"/>
</dbReference>
<dbReference type="GeneID" id="20041008"/>